<evidence type="ECO:0000313" key="2">
    <source>
        <dbReference type="Proteomes" id="UP001314205"/>
    </source>
</evidence>
<gene>
    <name evidence="1" type="ORF">PARMNEM_LOCUS3190</name>
</gene>
<dbReference type="AlphaFoldDB" id="A0AAV1KFY8"/>
<sequence length="517" mass="58628">MDGTATKMKSFTQPKPMIELLPGIRSILTKDSIQTLTAKKQPRNTMALTRTSEKVNKPLTIAEMKTHLMALKGPQRHHQPNNSVKKKNWNSSVKVDKTISHTANGQLKHNHVRKMLNYSPKLKTRVNTTTNFETPKFHKPEQKVKQTLNLQGKSSVRISGVSDIAETPAIKNNPSYKNRMTLANKENYPSQANINTKSHTTPKFKPPLSKITLADVPDTPLSNISWKSSCDASFLQTEKALQDIEDKTKALEEEKTLENIAEVTPPVSTPFKEYRNVREFFNNTNDSQNSALYNDDTIMSFDKISVCKENSARDASVIVSLCELLNKAAVNNCDKKSSELDDLLEVEKQTERNIEMIRHGITTLKKIKESQMNSLQYIRKLIHEKRRMASENETEITCDQTSKEIKQEITVLENSSCSSRPCSVIKSCSKSPSYKIPKKNLCLRNKIIHKSMPNVSNGLHTPHKDTNNRALSIYMKMKEQMNFLNTPLVKHNKLEAPNTPAVTSHNLQMQLDKLYNS</sequence>
<keyword evidence="2" id="KW-1185">Reference proteome</keyword>
<dbReference type="Proteomes" id="UP001314205">
    <property type="component" value="Unassembled WGS sequence"/>
</dbReference>
<accession>A0AAV1KFY8</accession>
<organism evidence="1 2">
    <name type="scientific">Parnassius mnemosyne</name>
    <name type="common">clouded apollo</name>
    <dbReference type="NCBI Taxonomy" id="213953"/>
    <lineage>
        <taxon>Eukaryota</taxon>
        <taxon>Metazoa</taxon>
        <taxon>Ecdysozoa</taxon>
        <taxon>Arthropoda</taxon>
        <taxon>Hexapoda</taxon>
        <taxon>Insecta</taxon>
        <taxon>Pterygota</taxon>
        <taxon>Neoptera</taxon>
        <taxon>Endopterygota</taxon>
        <taxon>Lepidoptera</taxon>
        <taxon>Glossata</taxon>
        <taxon>Ditrysia</taxon>
        <taxon>Papilionoidea</taxon>
        <taxon>Papilionidae</taxon>
        <taxon>Parnassiinae</taxon>
        <taxon>Parnassini</taxon>
        <taxon>Parnassius</taxon>
        <taxon>Driopa</taxon>
    </lineage>
</organism>
<dbReference type="EMBL" id="CAVLGL010000035">
    <property type="protein sequence ID" value="CAK1581538.1"/>
    <property type="molecule type" value="Genomic_DNA"/>
</dbReference>
<evidence type="ECO:0000313" key="1">
    <source>
        <dbReference type="EMBL" id="CAK1581538.1"/>
    </source>
</evidence>
<proteinExistence type="predicted"/>
<protein>
    <submittedName>
        <fullName evidence="1">Uncharacterized protein</fullName>
    </submittedName>
</protein>
<comment type="caution">
    <text evidence="1">The sequence shown here is derived from an EMBL/GenBank/DDBJ whole genome shotgun (WGS) entry which is preliminary data.</text>
</comment>
<reference evidence="1 2" key="1">
    <citation type="submission" date="2023-11" db="EMBL/GenBank/DDBJ databases">
        <authorList>
            <person name="Hedman E."/>
            <person name="Englund M."/>
            <person name="Stromberg M."/>
            <person name="Nyberg Akerstrom W."/>
            <person name="Nylinder S."/>
            <person name="Jareborg N."/>
            <person name="Kallberg Y."/>
            <person name="Kronander E."/>
        </authorList>
    </citation>
    <scope>NUCLEOTIDE SEQUENCE [LARGE SCALE GENOMIC DNA]</scope>
</reference>
<name>A0AAV1KFY8_9NEOP</name>